<dbReference type="NCBIfam" id="TIGR00704">
    <property type="entry name" value="NaPi_cotrn_rel"/>
    <property type="match status" value="1"/>
</dbReference>
<reference evidence="9" key="1">
    <citation type="submission" date="2020-10" db="EMBL/GenBank/DDBJ databases">
        <authorList>
            <person name="Gilroy R."/>
        </authorList>
    </citation>
    <scope>NUCLEOTIDE SEQUENCE</scope>
    <source>
        <strain evidence="9">CHK195-11698</strain>
    </source>
</reference>
<name>A0A9D1HQX1_9FIRM</name>
<feature type="coiled-coil region" evidence="6">
    <location>
        <begin position="479"/>
        <end position="506"/>
    </location>
</feature>
<feature type="transmembrane region" description="Helical" evidence="7">
    <location>
        <begin position="211"/>
        <end position="232"/>
    </location>
</feature>
<evidence type="ECO:0000256" key="6">
    <source>
        <dbReference type="SAM" id="Coils"/>
    </source>
</evidence>
<evidence type="ECO:0000256" key="2">
    <source>
        <dbReference type="ARBA" id="ARBA00022475"/>
    </source>
</evidence>
<organism evidence="9 10">
    <name type="scientific">Candidatus Fimiplasma intestinipullorum</name>
    <dbReference type="NCBI Taxonomy" id="2840825"/>
    <lineage>
        <taxon>Bacteria</taxon>
        <taxon>Bacillati</taxon>
        <taxon>Bacillota</taxon>
        <taxon>Clostridia</taxon>
        <taxon>Eubacteriales</taxon>
        <taxon>Candidatus Fimiplasma</taxon>
    </lineage>
</organism>
<dbReference type="InterPro" id="IPR003841">
    <property type="entry name" value="Na/Pi_transpt"/>
</dbReference>
<dbReference type="PANTHER" id="PTHR10010">
    <property type="entry name" value="SOLUTE CARRIER FAMILY 34 SODIUM PHOSPHATE , MEMBER 2-RELATED"/>
    <property type="match status" value="1"/>
</dbReference>
<dbReference type="PANTHER" id="PTHR10010:SF46">
    <property type="entry name" value="SODIUM-DEPENDENT PHOSPHATE TRANSPORT PROTEIN 2B"/>
    <property type="match status" value="1"/>
</dbReference>
<protein>
    <submittedName>
        <fullName evidence="9">Na/Pi cotransporter family protein</fullName>
    </submittedName>
</protein>
<dbReference type="InterPro" id="IPR004633">
    <property type="entry name" value="NaPi_cotrn-rel/YqeW-like"/>
</dbReference>
<dbReference type="InterPro" id="IPR026022">
    <property type="entry name" value="PhoU_dom"/>
</dbReference>
<dbReference type="Proteomes" id="UP000824175">
    <property type="component" value="Unassembled WGS sequence"/>
</dbReference>
<evidence type="ECO:0000313" key="10">
    <source>
        <dbReference type="Proteomes" id="UP000824175"/>
    </source>
</evidence>
<evidence type="ECO:0000256" key="3">
    <source>
        <dbReference type="ARBA" id="ARBA00022692"/>
    </source>
</evidence>
<evidence type="ECO:0000256" key="7">
    <source>
        <dbReference type="SAM" id="Phobius"/>
    </source>
</evidence>
<feature type="domain" description="PhoU" evidence="8">
    <location>
        <begin position="354"/>
        <end position="439"/>
    </location>
</feature>
<dbReference type="Pfam" id="PF01895">
    <property type="entry name" value="PhoU"/>
    <property type="match status" value="2"/>
</dbReference>
<evidence type="ECO:0000313" key="9">
    <source>
        <dbReference type="EMBL" id="HIU14581.1"/>
    </source>
</evidence>
<accession>A0A9D1HQX1</accession>
<dbReference type="InterPro" id="IPR038078">
    <property type="entry name" value="PhoU-like_sf"/>
</dbReference>
<dbReference type="GO" id="GO:0005436">
    <property type="term" value="F:sodium:phosphate symporter activity"/>
    <property type="evidence" value="ECO:0007669"/>
    <property type="project" value="InterPro"/>
</dbReference>
<sequence>MELTDIFSLLGGLALFLYGMQMMSNGLEAAAGNRMKKILEKLTSNRFLGVLVGAGITAVIQSSSATTVMVVGFVNSGMMTLQQAVWIIMGANIGTTITGQLIALDIGVLAPLIAFIGVACIVFVKKEKVQYYGMIVAGLGVLFIGMDMMSAAMMPLRDSEMFINMVASFSNPLLGILAGAVFTAIIQSSSASVGILQALAMSGIVDLGHAVYVLFGQNIGTCITAVLAAIGTSRNAKRTTIIHLSFNIIGTIVFTLVCMTTPLTTLVASWTPTNVSGQIANMHTLFNIVTTLLLLPFGTKLVALAQHILPEHKEDYQYIQHLEFIHKENLGKDGQNRQIGTSAIILNDIRSELGRMMEMVGKNIQEGFDCVLAGNSSQLMEVESREEYIDYLNTEISKYISKVMVRERNTQDAQTMSILFKVCGNLERIGDHAMNIGEYTNRIEENDIRFSSQELGEIAGMQKVCLEAMESLAQVDEDRQSKVELVQRYEQKIDDMTKEYRDNQLKRMKEGKCSDEASIIYSEMLTDFERIGDHMLNIAQEMGLRKVNA</sequence>
<evidence type="ECO:0000259" key="8">
    <source>
        <dbReference type="Pfam" id="PF01895"/>
    </source>
</evidence>
<feature type="transmembrane region" description="Helical" evidence="7">
    <location>
        <begin position="284"/>
        <end position="303"/>
    </location>
</feature>
<keyword evidence="5 7" id="KW-0472">Membrane</keyword>
<feature type="transmembrane region" description="Helical" evidence="7">
    <location>
        <begin position="6"/>
        <end position="24"/>
    </location>
</feature>
<evidence type="ECO:0000256" key="1">
    <source>
        <dbReference type="ARBA" id="ARBA00004651"/>
    </source>
</evidence>
<feature type="transmembrane region" description="Helical" evidence="7">
    <location>
        <begin position="244"/>
        <end position="264"/>
    </location>
</feature>
<proteinExistence type="predicted"/>
<dbReference type="Gene3D" id="1.20.58.220">
    <property type="entry name" value="Phosphate transport system protein phou homolog 2, domain 2"/>
    <property type="match status" value="1"/>
</dbReference>
<feature type="transmembrane region" description="Helical" evidence="7">
    <location>
        <begin position="101"/>
        <end position="124"/>
    </location>
</feature>
<gene>
    <name evidence="9" type="ORF">IAD15_11035</name>
</gene>
<dbReference type="NCBIfam" id="NF037997">
    <property type="entry name" value="Na_Pi_symport"/>
    <property type="match status" value="1"/>
</dbReference>
<keyword evidence="6" id="KW-0175">Coiled coil</keyword>
<evidence type="ECO:0000256" key="5">
    <source>
        <dbReference type="ARBA" id="ARBA00023136"/>
    </source>
</evidence>
<comment type="caution">
    <text evidence="9">The sequence shown here is derived from an EMBL/GenBank/DDBJ whole genome shotgun (WGS) entry which is preliminary data.</text>
</comment>
<comment type="subcellular location">
    <subcellularLocation>
        <location evidence="1">Cell membrane</location>
        <topology evidence="1">Multi-pass membrane protein</topology>
    </subcellularLocation>
</comment>
<dbReference type="Pfam" id="PF02690">
    <property type="entry name" value="Na_Pi_cotrans"/>
    <property type="match status" value="2"/>
</dbReference>
<keyword evidence="3 7" id="KW-0812">Transmembrane</keyword>
<dbReference type="SUPFAM" id="SSF109755">
    <property type="entry name" value="PhoU-like"/>
    <property type="match status" value="1"/>
</dbReference>
<feature type="transmembrane region" description="Helical" evidence="7">
    <location>
        <begin position="45"/>
        <end position="62"/>
    </location>
</feature>
<dbReference type="EMBL" id="DVMJ01000098">
    <property type="protein sequence ID" value="HIU14581.1"/>
    <property type="molecule type" value="Genomic_DNA"/>
</dbReference>
<keyword evidence="2" id="KW-1003">Cell membrane</keyword>
<feature type="transmembrane region" description="Helical" evidence="7">
    <location>
        <begin position="130"/>
        <end position="152"/>
    </location>
</feature>
<dbReference type="GO" id="GO:0005886">
    <property type="term" value="C:plasma membrane"/>
    <property type="evidence" value="ECO:0007669"/>
    <property type="project" value="UniProtKB-SubCell"/>
</dbReference>
<reference evidence="9" key="2">
    <citation type="journal article" date="2021" name="PeerJ">
        <title>Extensive microbial diversity within the chicken gut microbiome revealed by metagenomics and culture.</title>
        <authorList>
            <person name="Gilroy R."/>
            <person name="Ravi A."/>
            <person name="Getino M."/>
            <person name="Pursley I."/>
            <person name="Horton D.L."/>
            <person name="Alikhan N.F."/>
            <person name="Baker D."/>
            <person name="Gharbi K."/>
            <person name="Hall N."/>
            <person name="Watson M."/>
            <person name="Adriaenssens E.M."/>
            <person name="Foster-Nyarko E."/>
            <person name="Jarju S."/>
            <person name="Secka A."/>
            <person name="Antonio M."/>
            <person name="Oren A."/>
            <person name="Chaudhuri R.R."/>
            <person name="La Ragione R."/>
            <person name="Hildebrand F."/>
            <person name="Pallen M.J."/>
        </authorList>
    </citation>
    <scope>NUCLEOTIDE SEQUENCE</scope>
    <source>
        <strain evidence="9">CHK195-11698</strain>
    </source>
</reference>
<feature type="domain" description="PhoU" evidence="8">
    <location>
        <begin position="467"/>
        <end position="541"/>
    </location>
</feature>
<dbReference type="AlphaFoldDB" id="A0A9D1HQX1"/>
<feature type="transmembrane region" description="Helical" evidence="7">
    <location>
        <begin position="173"/>
        <end position="199"/>
    </location>
</feature>
<evidence type="ECO:0000256" key="4">
    <source>
        <dbReference type="ARBA" id="ARBA00022989"/>
    </source>
</evidence>
<keyword evidence="4 7" id="KW-1133">Transmembrane helix</keyword>
<dbReference type="GO" id="GO:0044341">
    <property type="term" value="P:sodium-dependent phosphate transport"/>
    <property type="evidence" value="ECO:0007669"/>
    <property type="project" value="InterPro"/>
</dbReference>